<dbReference type="Pfam" id="PF04008">
    <property type="entry name" value="Adenosine_kin"/>
    <property type="match status" value="1"/>
</dbReference>
<evidence type="ECO:0000313" key="1">
    <source>
        <dbReference type="EMBL" id="MFI2321595.1"/>
    </source>
</evidence>
<comment type="caution">
    <text evidence="1">The sequence shown here is derived from an EMBL/GenBank/DDBJ whole genome shotgun (WGS) entry which is preliminary data.</text>
</comment>
<dbReference type="PANTHER" id="PTHR36155:SF1">
    <property type="entry name" value="BLL5354 PROTEIN"/>
    <property type="match status" value="1"/>
</dbReference>
<name>A0ABW7WFD3_9NOCA</name>
<dbReference type="Gene3D" id="3.40.1520.10">
    <property type="entry name" value="Ta1353-like"/>
    <property type="match status" value="1"/>
</dbReference>
<sequence>MELTAVRIDKPDDLNVIIGQSHFIKTVEDLHEALVGVGPHLRFGLAFCEASGPRLVRHSGNDDALTELATKNAVDLGAGHCFVVFLREGYPVNVLNAVRQVPEVCGIYCATANPVEVLIAETELGRGIVGVIDGAAPLGVEDAEDQAARRQLLRQIGYKL</sequence>
<dbReference type="SUPFAM" id="SSF103165">
    <property type="entry name" value="Ta1353-like"/>
    <property type="match status" value="1"/>
</dbReference>
<dbReference type="InterPro" id="IPR007153">
    <property type="entry name" value="Adenosine_kinase"/>
</dbReference>
<keyword evidence="2" id="KW-1185">Reference proteome</keyword>
<gene>
    <name evidence="1" type="ORF">ACH47G_14005</name>
</gene>
<protein>
    <submittedName>
        <fullName evidence="1">Adenosine-specific kinase</fullName>
    </submittedName>
</protein>
<accession>A0ABW7WFD3</accession>
<proteinExistence type="predicted"/>
<dbReference type="EMBL" id="JBIRXV010000002">
    <property type="protein sequence ID" value="MFI2321595.1"/>
    <property type="molecule type" value="Genomic_DNA"/>
</dbReference>
<evidence type="ECO:0000313" key="2">
    <source>
        <dbReference type="Proteomes" id="UP001611450"/>
    </source>
</evidence>
<dbReference type="PANTHER" id="PTHR36155">
    <property type="entry name" value="BLL5354 PROTEIN"/>
    <property type="match status" value="1"/>
</dbReference>
<keyword evidence="1" id="KW-0418">Kinase</keyword>
<dbReference type="RefSeq" id="WP_396947713.1">
    <property type="nucleotide sequence ID" value="NZ_JBIRXV010000002.1"/>
</dbReference>
<dbReference type="GO" id="GO:0016301">
    <property type="term" value="F:kinase activity"/>
    <property type="evidence" value="ECO:0007669"/>
    <property type="project" value="UniProtKB-KW"/>
</dbReference>
<keyword evidence="1" id="KW-0808">Transferase</keyword>
<dbReference type="Proteomes" id="UP001611450">
    <property type="component" value="Unassembled WGS sequence"/>
</dbReference>
<reference evidence="1 2" key="1">
    <citation type="submission" date="2024-10" db="EMBL/GenBank/DDBJ databases">
        <title>The Natural Products Discovery Center: Release of the First 8490 Sequenced Strains for Exploring Actinobacteria Biosynthetic Diversity.</title>
        <authorList>
            <person name="Kalkreuter E."/>
            <person name="Kautsar S.A."/>
            <person name="Yang D."/>
            <person name="Bader C.D."/>
            <person name="Teijaro C.N."/>
            <person name="Fluegel L."/>
            <person name="Davis C.M."/>
            <person name="Simpson J.R."/>
            <person name="Lauterbach L."/>
            <person name="Steele A.D."/>
            <person name="Gui C."/>
            <person name="Meng S."/>
            <person name="Li G."/>
            <person name="Viehrig K."/>
            <person name="Ye F."/>
            <person name="Su P."/>
            <person name="Kiefer A.F."/>
            <person name="Nichols A."/>
            <person name="Cepeda A.J."/>
            <person name="Yan W."/>
            <person name="Fan B."/>
            <person name="Jiang Y."/>
            <person name="Adhikari A."/>
            <person name="Zheng C.-J."/>
            <person name="Schuster L."/>
            <person name="Cowan T.M."/>
            <person name="Smanski M.J."/>
            <person name="Chevrette M.G."/>
            <person name="De Carvalho L.P.S."/>
            <person name="Shen B."/>
        </authorList>
    </citation>
    <scope>NUCLEOTIDE SEQUENCE [LARGE SCALE GENOMIC DNA]</scope>
    <source>
        <strain evidence="1 2">NPDC019626</strain>
    </source>
</reference>
<dbReference type="InterPro" id="IPR036902">
    <property type="entry name" value="Ta1353-like_sf"/>
</dbReference>
<organism evidence="1 2">
    <name type="scientific">Nocardia beijingensis</name>
    <dbReference type="NCBI Taxonomy" id="95162"/>
    <lineage>
        <taxon>Bacteria</taxon>
        <taxon>Bacillati</taxon>
        <taxon>Actinomycetota</taxon>
        <taxon>Actinomycetes</taxon>
        <taxon>Mycobacteriales</taxon>
        <taxon>Nocardiaceae</taxon>
        <taxon>Nocardia</taxon>
    </lineage>
</organism>